<evidence type="ECO:0000313" key="14">
    <source>
        <dbReference type="EMBL" id="TLG90161.1"/>
    </source>
</evidence>
<dbReference type="Proteomes" id="UP000590218">
    <property type="component" value="Unassembled WGS sequence"/>
</dbReference>
<dbReference type="Proteomes" id="UP000304941">
    <property type="component" value="Unassembled WGS sequence"/>
</dbReference>
<keyword evidence="15" id="KW-1185">Reference proteome</keyword>
<dbReference type="AlphaFoldDB" id="A0A5R8QVQ5"/>
<keyword evidence="3" id="KW-0813">Transport</keyword>
<dbReference type="GO" id="GO:0009276">
    <property type="term" value="C:Gram-negative-bacterium-type cell wall"/>
    <property type="evidence" value="ECO:0007669"/>
    <property type="project" value="InterPro"/>
</dbReference>
<evidence type="ECO:0000256" key="10">
    <source>
        <dbReference type="SAM" id="MobiDB-lite"/>
    </source>
</evidence>
<dbReference type="EMBL" id="JACARL010000159">
    <property type="protein sequence ID" value="NWE85321.1"/>
    <property type="molecule type" value="Genomic_DNA"/>
</dbReference>
<keyword evidence="8" id="KW-1133">Transmembrane helix</keyword>
<comment type="subcellular location">
    <subcellularLocation>
        <location evidence="1">Cell inner membrane</location>
    </subcellularLocation>
</comment>
<dbReference type="EMBL" id="VBVZ01000290">
    <property type="protein sequence ID" value="TLG90161.1"/>
    <property type="molecule type" value="Genomic_DNA"/>
</dbReference>
<evidence type="ECO:0000256" key="5">
    <source>
        <dbReference type="ARBA" id="ARBA00022519"/>
    </source>
</evidence>
<evidence type="ECO:0000313" key="16">
    <source>
        <dbReference type="Proteomes" id="UP000563268"/>
    </source>
</evidence>
<dbReference type="InterPro" id="IPR043129">
    <property type="entry name" value="ATPase_NBD"/>
</dbReference>
<proteinExistence type="inferred from homology"/>
<organism evidence="12 16">
    <name type="scientific">Pseudomonas edaphica</name>
    <dbReference type="NCBI Taxonomy" id="2006980"/>
    <lineage>
        <taxon>Bacteria</taxon>
        <taxon>Pseudomonadati</taxon>
        <taxon>Pseudomonadota</taxon>
        <taxon>Gammaproteobacteria</taxon>
        <taxon>Pseudomonadales</taxon>
        <taxon>Pseudomonadaceae</taxon>
        <taxon>Pseudomonas</taxon>
    </lineage>
</organism>
<evidence type="ECO:0000256" key="4">
    <source>
        <dbReference type="ARBA" id="ARBA00022475"/>
    </source>
</evidence>
<keyword evidence="5" id="KW-0997">Cell inner membrane</keyword>
<evidence type="ECO:0000256" key="7">
    <source>
        <dbReference type="ARBA" id="ARBA00022927"/>
    </source>
</evidence>
<protein>
    <submittedName>
        <fullName evidence="12">Type II secretion system protein GspL</fullName>
    </submittedName>
</protein>
<keyword evidence="4" id="KW-1003">Cell membrane</keyword>
<evidence type="ECO:0000256" key="8">
    <source>
        <dbReference type="ARBA" id="ARBA00022989"/>
    </source>
</evidence>
<reference evidence="14 15" key="1">
    <citation type="submission" date="2019-05" db="EMBL/GenBank/DDBJ databases">
        <title>Pseudomonas edaphica sp. nov., isolated from rhizospheric soil of Cistus ladanifer L. in Spain.</title>
        <authorList>
            <person name="Peix A."/>
        </authorList>
    </citation>
    <scope>NUCLEOTIDE SEQUENCE [LARGE SCALE GENOMIC DNA]</scope>
    <source>
        <strain evidence="14 15">RD25</strain>
    </source>
</reference>
<feature type="region of interest" description="Disordered" evidence="10">
    <location>
        <begin position="339"/>
        <end position="361"/>
    </location>
</feature>
<comment type="similarity">
    <text evidence="2">Belongs to the GSP L family.</text>
</comment>
<dbReference type="GO" id="GO:0015627">
    <property type="term" value="C:type II protein secretion system complex"/>
    <property type="evidence" value="ECO:0007669"/>
    <property type="project" value="InterPro"/>
</dbReference>
<dbReference type="GO" id="GO:0005886">
    <property type="term" value="C:plasma membrane"/>
    <property type="evidence" value="ECO:0007669"/>
    <property type="project" value="UniProtKB-SubCell"/>
</dbReference>
<evidence type="ECO:0000313" key="17">
    <source>
        <dbReference type="Proteomes" id="UP000590218"/>
    </source>
</evidence>
<evidence type="ECO:0000313" key="12">
    <source>
        <dbReference type="EMBL" id="NWE10469.1"/>
    </source>
</evidence>
<dbReference type="InterPro" id="IPR025691">
    <property type="entry name" value="GspL_pp_dom"/>
</dbReference>
<comment type="caution">
    <text evidence="12">The sequence shown here is derived from an EMBL/GenBank/DDBJ whole genome shotgun (WGS) entry which is preliminary data.</text>
</comment>
<evidence type="ECO:0000313" key="15">
    <source>
        <dbReference type="Proteomes" id="UP000304941"/>
    </source>
</evidence>
<dbReference type="NCBIfam" id="TIGR01709">
    <property type="entry name" value="typeII_sec_gspL"/>
    <property type="match status" value="1"/>
</dbReference>
<evidence type="ECO:0000256" key="1">
    <source>
        <dbReference type="ARBA" id="ARBA00004533"/>
    </source>
</evidence>
<keyword evidence="6" id="KW-0812">Transmembrane</keyword>
<keyword evidence="9" id="KW-0472">Membrane</keyword>
<dbReference type="EMBL" id="JACARM010000055">
    <property type="protein sequence ID" value="NWE10469.1"/>
    <property type="molecule type" value="Genomic_DNA"/>
</dbReference>
<dbReference type="RefSeq" id="WP_099549246.1">
    <property type="nucleotide sequence ID" value="NZ_JACARL010000159.1"/>
</dbReference>
<dbReference type="Proteomes" id="UP000563268">
    <property type="component" value="Unassembled WGS sequence"/>
</dbReference>
<evidence type="ECO:0000259" key="11">
    <source>
        <dbReference type="Pfam" id="PF12693"/>
    </source>
</evidence>
<accession>A0A5R8QVQ5</accession>
<gene>
    <name evidence="14" type="ORF">FEM54_18885</name>
    <name evidence="12" type="ORF">HX788_25535</name>
    <name evidence="13" type="ORF">HX795_24710</name>
</gene>
<keyword evidence="7" id="KW-0653">Protein transport</keyword>
<evidence type="ECO:0000256" key="2">
    <source>
        <dbReference type="ARBA" id="ARBA00005318"/>
    </source>
</evidence>
<evidence type="ECO:0000256" key="6">
    <source>
        <dbReference type="ARBA" id="ARBA00022692"/>
    </source>
</evidence>
<name>A0A5R8QVQ5_9PSED</name>
<dbReference type="Pfam" id="PF12693">
    <property type="entry name" value="GspL_C"/>
    <property type="match status" value="1"/>
</dbReference>
<dbReference type="GO" id="GO:0015628">
    <property type="term" value="P:protein secretion by the type II secretion system"/>
    <property type="evidence" value="ECO:0007669"/>
    <property type="project" value="InterPro"/>
</dbReference>
<evidence type="ECO:0000313" key="13">
    <source>
        <dbReference type="EMBL" id="NWE85321.1"/>
    </source>
</evidence>
<feature type="domain" description="GspL periplasmic" evidence="11">
    <location>
        <begin position="203"/>
        <end position="339"/>
    </location>
</feature>
<evidence type="ECO:0000256" key="9">
    <source>
        <dbReference type="ARBA" id="ARBA00023136"/>
    </source>
</evidence>
<evidence type="ECO:0000256" key="3">
    <source>
        <dbReference type="ARBA" id="ARBA00022448"/>
    </source>
</evidence>
<dbReference type="SUPFAM" id="SSF53067">
    <property type="entry name" value="Actin-like ATPase domain"/>
    <property type="match status" value="1"/>
</dbReference>
<sequence length="361" mass="38496">MKRLRIGLPPLDQLTVDSPVNFAWLDAGRVIAEGRESLKQLGKPRQPVDCFLHPRDSLLTSLELPPLPAAKTAAAVACAAQALILGPIDQMQVAHGPRGSDGLVQVAWVPKAGLAQLSQVLAQVPLKLRGLYPAPYALPVATAALDDGHLLTRHSLQQATVHPLGQHALDQTLDVQLVEAAQRWSGAVPAWGLQGQFNQRATGGWGRALACAALAVVIWTVGLNLYAARQAEEGQRLKALMSQQVRQAFPELPVILNPLQQVRQQLAARQSGAAADPGQRFTSLLQLAGSHLPFMVGSVDSLSFEQGRLHLGLLADSHSPAAQGDWQAALAEAGFAATRDEQGWTLGPADNTVTPEEDDDE</sequence>
<dbReference type="InterPro" id="IPR007812">
    <property type="entry name" value="T2SS_protein-GspL"/>
</dbReference>
<dbReference type="Gene3D" id="3.30.420.380">
    <property type="match status" value="1"/>
</dbReference>
<reference evidence="16 17" key="2">
    <citation type="submission" date="2020-04" db="EMBL/GenBank/DDBJ databases">
        <title>Molecular characterization of pseudomonads from Agaricus bisporus reveal novel blotch 2 pathogens in Western Europe.</title>
        <authorList>
            <person name="Taparia T."/>
            <person name="Krijger M."/>
            <person name="Haynes E."/>
            <person name="Elpinstone J.G."/>
            <person name="Noble R."/>
            <person name="Van Der Wolf J."/>
        </authorList>
    </citation>
    <scope>NUCLEOTIDE SEQUENCE [LARGE SCALE GENOMIC DNA]</scope>
    <source>
        <strain evidence="13 17">K6002</strain>
        <strain evidence="12 16">K7002</strain>
    </source>
</reference>